<reference evidence="2" key="1">
    <citation type="journal article" date="2011" name="Genetics">
        <title>Massive changes in genome architecture accompany the transition to self-fertility in the filamentous fungus Neurospora tetrasperma.</title>
        <authorList>
            <person name="Ellison C.E."/>
            <person name="Stajich J.E."/>
            <person name="Jacobson D.J."/>
            <person name="Natvig D.O."/>
            <person name="Lapidus A."/>
            <person name="Foster B."/>
            <person name="Aerts A."/>
            <person name="Riley R."/>
            <person name="Lindquist E.A."/>
            <person name="Grigoriev I.V."/>
            <person name="Taylor J.W."/>
        </authorList>
    </citation>
    <scope>NUCLEOTIDE SEQUENCE [LARGE SCALE GENOMIC DNA]</scope>
    <source>
        <strain evidence="2">FGSC 2508 / P0657</strain>
    </source>
</reference>
<keyword evidence="2" id="KW-1185">Reference proteome</keyword>
<proteinExistence type="predicted"/>
<dbReference type="KEGG" id="nte:NEUTE1DRAFT117544"/>
<sequence length="64" mass="7022">MLRWIRKPVSAKNGVCFFLSASYKFQALSEEYHGGLVGKAYGVVVRPSGYCPPSRPCTASLLLN</sequence>
<dbReference type="AlphaFoldDB" id="F8MNK0"/>
<accession>F8MNK0</accession>
<dbReference type="HOGENOM" id="CLU_2868209_0_0_1"/>
<organism evidence="1 2">
    <name type="scientific">Neurospora tetrasperma (strain FGSC 2508 / ATCC MYA-4615 / P0657)</name>
    <dbReference type="NCBI Taxonomy" id="510951"/>
    <lineage>
        <taxon>Eukaryota</taxon>
        <taxon>Fungi</taxon>
        <taxon>Dikarya</taxon>
        <taxon>Ascomycota</taxon>
        <taxon>Pezizomycotina</taxon>
        <taxon>Sordariomycetes</taxon>
        <taxon>Sordariomycetidae</taxon>
        <taxon>Sordariales</taxon>
        <taxon>Sordariaceae</taxon>
        <taxon>Neurospora</taxon>
    </lineage>
</organism>
<gene>
    <name evidence="1" type="ORF">NEUTE1DRAFT_117544</name>
</gene>
<dbReference type="RefSeq" id="XP_009852508.1">
    <property type="nucleotide sequence ID" value="XM_009854206.1"/>
</dbReference>
<dbReference type="EMBL" id="GL891305">
    <property type="protein sequence ID" value="EGO56968.1"/>
    <property type="molecule type" value="Genomic_DNA"/>
</dbReference>
<name>F8MNK0_NEUT8</name>
<dbReference type="Proteomes" id="UP000008065">
    <property type="component" value="Unassembled WGS sequence"/>
</dbReference>
<protein>
    <submittedName>
        <fullName evidence="1">Uncharacterized protein</fullName>
    </submittedName>
</protein>
<dbReference type="GeneID" id="20823324"/>
<evidence type="ECO:0000313" key="2">
    <source>
        <dbReference type="Proteomes" id="UP000008065"/>
    </source>
</evidence>
<evidence type="ECO:0000313" key="1">
    <source>
        <dbReference type="EMBL" id="EGO56968.1"/>
    </source>
</evidence>
<dbReference type="VEuPathDB" id="FungiDB:NEUTE1DRAFT_117544"/>